<dbReference type="AlphaFoldDB" id="A0A918MYQ1"/>
<reference evidence="2" key="2">
    <citation type="submission" date="2020-09" db="EMBL/GenBank/DDBJ databases">
        <authorList>
            <person name="Sun Q."/>
            <person name="Kim S."/>
        </authorList>
    </citation>
    <scope>NUCLEOTIDE SEQUENCE</scope>
    <source>
        <strain evidence="2">KCTC 22164</strain>
    </source>
</reference>
<dbReference type="Pfam" id="PF13469">
    <property type="entry name" value="Sulfotransfer_3"/>
    <property type="match status" value="1"/>
</dbReference>
<evidence type="ECO:0000313" key="3">
    <source>
        <dbReference type="Proteomes" id="UP000631300"/>
    </source>
</evidence>
<sequence>MCNKNFIFLAGHHRSGTSLLHEILKEHPEISGFSNTGVPEDEGQHLQTVYKPATEFGGPGKYIFNPASQMTEEHPLATSKSAELLLAQWGKYYDNSKSHFIEKSPPNLIRTRFFQKIFPNSKFIVILRHPIAVSYATKKWSKTSVKSLIEHTVLGYEVFMEDKKKLNNVYVLRYEDFVKNPQVEIDAVFDFLGLKSISVNHDVKKNVNDKYFDMWMEERRKLRNKIALHVSGKVERRAIRYGYSLLEKDKVLPLPAEFSNFAR</sequence>
<reference evidence="2" key="1">
    <citation type="journal article" date="2014" name="Int. J. Syst. Evol. Microbiol.">
        <title>Complete genome sequence of Corynebacterium casei LMG S-19264T (=DSM 44701T), isolated from a smear-ripened cheese.</title>
        <authorList>
            <consortium name="US DOE Joint Genome Institute (JGI-PGF)"/>
            <person name="Walter F."/>
            <person name="Albersmeier A."/>
            <person name="Kalinowski J."/>
            <person name="Ruckert C."/>
        </authorList>
    </citation>
    <scope>NUCLEOTIDE SEQUENCE</scope>
    <source>
        <strain evidence="2">KCTC 22164</strain>
    </source>
</reference>
<dbReference type="InterPro" id="IPR026634">
    <property type="entry name" value="TPST-like"/>
</dbReference>
<dbReference type="PANTHER" id="PTHR12788">
    <property type="entry name" value="PROTEIN-TYROSINE SULFOTRANSFERASE 2"/>
    <property type="match status" value="1"/>
</dbReference>
<dbReference type="InterPro" id="IPR027417">
    <property type="entry name" value="P-loop_NTPase"/>
</dbReference>
<dbReference type="RefSeq" id="WP_189406216.1">
    <property type="nucleotide sequence ID" value="NZ_BMXP01000004.1"/>
</dbReference>
<keyword evidence="1" id="KW-0808">Transferase</keyword>
<organism evidence="2 3">
    <name type="scientific">Alteromonas halophila</name>
    <dbReference type="NCBI Taxonomy" id="516698"/>
    <lineage>
        <taxon>Bacteria</taxon>
        <taxon>Pseudomonadati</taxon>
        <taxon>Pseudomonadota</taxon>
        <taxon>Gammaproteobacteria</taxon>
        <taxon>Alteromonadales</taxon>
        <taxon>Alteromonadaceae</taxon>
        <taxon>Alteromonas/Salinimonas group</taxon>
        <taxon>Alteromonas</taxon>
    </lineage>
</organism>
<dbReference type="GO" id="GO:0008476">
    <property type="term" value="F:protein-tyrosine sulfotransferase activity"/>
    <property type="evidence" value="ECO:0007669"/>
    <property type="project" value="InterPro"/>
</dbReference>
<protein>
    <recommendedName>
        <fullName evidence="4">Sulfotransferase</fullName>
    </recommendedName>
</protein>
<proteinExistence type="predicted"/>
<dbReference type="PANTHER" id="PTHR12788:SF10">
    <property type="entry name" value="PROTEIN-TYROSINE SULFOTRANSFERASE"/>
    <property type="match status" value="1"/>
</dbReference>
<dbReference type="Gene3D" id="3.40.50.300">
    <property type="entry name" value="P-loop containing nucleotide triphosphate hydrolases"/>
    <property type="match status" value="1"/>
</dbReference>
<evidence type="ECO:0000256" key="1">
    <source>
        <dbReference type="ARBA" id="ARBA00022679"/>
    </source>
</evidence>
<dbReference type="SUPFAM" id="SSF52540">
    <property type="entry name" value="P-loop containing nucleoside triphosphate hydrolases"/>
    <property type="match status" value="1"/>
</dbReference>
<comment type="caution">
    <text evidence="2">The sequence shown here is derived from an EMBL/GenBank/DDBJ whole genome shotgun (WGS) entry which is preliminary data.</text>
</comment>
<gene>
    <name evidence="2" type="ORF">GCM10007391_20970</name>
</gene>
<evidence type="ECO:0000313" key="2">
    <source>
        <dbReference type="EMBL" id="GGW86979.1"/>
    </source>
</evidence>
<dbReference type="EMBL" id="BMXP01000004">
    <property type="protein sequence ID" value="GGW86979.1"/>
    <property type="molecule type" value="Genomic_DNA"/>
</dbReference>
<name>A0A918MYQ1_9ALTE</name>
<dbReference type="Proteomes" id="UP000631300">
    <property type="component" value="Unassembled WGS sequence"/>
</dbReference>
<accession>A0A918MYQ1</accession>
<keyword evidence="3" id="KW-1185">Reference proteome</keyword>
<evidence type="ECO:0008006" key="4">
    <source>
        <dbReference type="Google" id="ProtNLM"/>
    </source>
</evidence>